<comment type="caution">
    <text evidence="2">The sequence shown here is derived from an EMBL/GenBank/DDBJ whole genome shotgun (WGS) entry which is preliminary data.</text>
</comment>
<name>A0ABS1TJ74_9BACI</name>
<dbReference type="InterPro" id="IPR027275">
    <property type="entry name" value="PRC-brl_dom"/>
</dbReference>
<reference evidence="2 3" key="1">
    <citation type="submission" date="2021-01" db="EMBL/GenBank/DDBJ databases">
        <title>Genome public.</title>
        <authorList>
            <person name="Liu C."/>
            <person name="Sun Q."/>
        </authorList>
    </citation>
    <scope>NUCLEOTIDE SEQUENCE [LARGE SCALE GENOMIC DNA]</scope>
    <source>
        <strain evidence="2 3">YIM B02564</strain>
    </source>
</reference>
<protein>
    <submittedName>
        <fullName evidence="2">PRC-barrel domain-containing protein</fullName>
    </submittedName>
</protein>
<sequence length="267" mass="29291">MKSSSQITGLPIISISDGIEVGKVKSLVINPEKGSIDFLTIDNEDWQVSIKAIPFKKVVGIGEYAVTVESENAIIDLNEIPITNQLVNKKIKISNTKVMTRKGELLGTVMEYFVDENTGSILGMELEIAGKQVALHAEYVLTFGKDIIIVKEDSGSHFLEAAAELDPEYSTPEQAEETSDHLNEHSIESLLNETGMPEPPLNDDLDMAALKEKQIEILNGKMLLKDIFDANGNLLFKQGTVLNPDDIKKAQKEGPNVLVEISMNVQA</sequence>
<dbReference type="InterPro" id="IPR011033">
    <property type="entry name" value="PRC_barrel-like_sf"/>
</dbReference>
<dbReference type="Pfam" id="PF05239">
    <property type="entry name" value="PRC"/>
    <property type="match status" value="2"/>
</dbReference>
<proteinExistence type="predicted"/>
<keyword evidence="3" id="KW-1185">Reference proteome</keyword>
<dbReference type="Gene3D" id="2.30.30.240">
    <property type="entry name" value="PRC-barrel domain"/>
    <property type="match status" value="1"/>
</dbReference>
<dbReference type="RefSeq" id="WP_202652281.1">
    <property type="nucleotide sequence ID" value="NZ_JAESWB010000025.1"/>
</dbReference>
<organism evidence="2 3">
    <name type="scientific">Neobacillus paridis</name>
    <dbReference type="NCBI Taxonomy" id="2803862"/>
    <lineage>
        <taxon>Bacteria</taxon>
        <taxon>Bacillati</taxon>
        <taxon>Bacillota</taxon>
        <taxon>Bacilli</taxon>
        <taxon>Bacillales</taxon>
        <taxon>Bacillaceae</taxon>
        <taxon>Neobacillus</taxon>
    </lineage>
</organism>
<evidence type="ECO:0000259" key="1">
    <source>
        <dbReference type="Pfam" id="PF05239"/>
    </source>
</evidence>
<dbReference type="EMBL" id="JAESWB010000025">
    <property type="protein sequence ID" value="MBL4951228.1"/>
    <property type="molecule type" value="Genomic_DNA"/>
</dbReference>
<evidence type="ECO:0000313" key="3">
    <source>
        <dbReference type="Proteomes" id="UP000623967"/>
    </source>
</evidence>
<feature type="domain" description="PRC-barrel" evidence="1">
    <location>
        <begin position="93"/>
        <end position="155"/>
    </location>
</feature>
<gene>
    <name evidence="2" type="ORF">JK635_03100</name>
</gene>
<dbReference type="SUPFAM" id="SSF50346">
    <property type="entry name" value="PRC-barrel domain"/>
    <property type="match status" value="2"/>
</dbReference>
<feature type="domain" description="PRC-barrel" evidence="1">
    <location>
        <begin position="3"/>
        <end position="69"/>
    </location>
</feature>
<evidence type="ECO:0000313" key="2">
    <source>
        <dbReference type="EMBL" id="MBL4951228.1"/>
    </source>
</evidence>
<accession>A0ABS1TJ74</accession>
<dbReference type="Proteomes" id="UP000623967">
    <property type="component" value="Unassembled WGS sequence"/>
</dbReference>